<dbReference type="RefSeq" id="WP_218934714.1">
    <property type="nucleotide sequence ID" value="NZ_CP036261.1"/>
</dbReference>
<keyword evidence="3" id="KW-1185">Reference proteome</keyword>
<dbReference type="Gene3D" id="2.60.40.1120">
    <property type="entry name" value="Carboxypeptidase-like, regulatory domain"/>
    <property type="match status" value="1"/>
</dbReference>
<dbReference type="KEGG" id="ruv:EC9_21650"/>
<dbReference type="SUPFAM" id="SSF49464">
    <property type="entry name" value="Carboxypeptidase regulatory domain-like"/>
    <property type="match status" value="1"/>
</dbReference>
<evidence type="ECO:0000256" key="1">
    <source>
        <dbReference type="SAM" id="SignalP"/>
    </source>
</evidence>
<gene>
    <name evidence="2" type="ORF">EC9_21650</name>
</gene>
<reference evidence="2 3" key="1">
    <citation type="submission" date="2019-02" db="EMBL/GenBank/DDBJ databases">
        <title>Deep-cultivation of Planctomycetes and their phenomic and genomic characterization uncovers novel biology.</title>
        <authorList>
            <person name="Wiegand S."/>
            <person name="Jogler M."/>
            <person name="Boedeker C."/>
            <person name="Pinto D."/>
            <person name="Vollmers J."/>
            <person name="Rivas-Marin E."/>
            <person name="Kohn T."/>
            <person name="Peeters S.H."/>
            <person name="Heuer A."/>
            <person name="Rast P."/>
            <person name="Oberbeckmann S."/>
            <person name="Bunk B."/>
            <person name="Jeske O."/>
            <person name="Meyerdierks A."/>
            <person name="Storesund J.E."/>
            <person name="Kallscheuer N."/>
            <person name="Luecker S."/>
            <person name="Lage O.M."/>
            <person name="Pohl T."/>
            <person name="Merkel B.J."/>
            <person name="Hornburger P."/>
            <person name="Mueller R.-W."/>
            <person name="Bruemmer F."/>
            <person name="Labrenz M."/>
            <person name="Spormann A.M."/>
            <person name="Op den Camp H."/>
            <person name="Overmann J."/>
            <person name="Amann R."/>
            <person name="Jetten M.S.M."/>
            <person name="Mascher T."/>
            <person name="Medema M.H."/>
            <person name="Devos D.P."/>
            <person name="Kaster A.-K."/>
            <person name="Ovreas L."/>
            <person name="Rohde M."/>
            <person name="Galperin M.Y."/>
            <person name="Jogler C."/>
        </authorList>
    </citation>
    <scope>NUCLEOTIDE SEQUENCE [LARGE SCALE GENOMIC DNA]</scope>
    <source>
        <strain evidence="2 3">EC9</strain>
    </source>
</reference>
<dbReference type="Pfam" id="PF13620">
    <property type="entry name" value="CarboxypepD_reg"/>
    <property type="match status" value="1"/>
</dbReference>
<evidence type="ECO:0000313" key="3">
    <source>
        <dbReference type="Proteomes" id="UP000319557"/>
    </source>
</evidence>
<dbReference type="EMBL" id="CP036261">
    <property type="protein sequence ID" value="QDS87980.1"/>
    <property type="molecule type" value="Genomic_DNA"/>
</dbReference>
<dbReference type="Proteomes" id="UP000319557">
    <property type="component" value="Chromosome"/>
</dbReference>
<dbReference type="InterPro" id="IPR008969">
    <property type="entry name" value="CarboxyPept-like_regulatory"/>
</dbReference>
<feature type="chain" id="PRO_5021830005" description="Nickel uptake substrate-specific transmembrane region" evidence="1">
    <location>
        <begin position="28"/>
        <end position="180"/>
    </location>
</feature>
<sequence precursor="true">MRNSKLLKTIVTIVTCAAIAVPHPAMAASRTTQIVDGVKVSQDIKNVRLGAASKLRGAIVDHNGRPVAGAPVVVGQQGKIVAQLDTAADGRYEVADVAPGIYQVASYAGVQTVRLHAADAPAGSVEGVVQVIDSEGISRGQSNGRFSLLKRIATNPLTWAVVIAAAIAIPLALDDNDDAS</sequence>
<name>A0A517LZD8_9BACT</name>
<feature type="signal peptide" evidence="1">
    <location>
        <begin position="1"/>
        <end position="27"/>
    </location>
</feature>
<proteinExistence type="predicted"/>
<evidence type="ECO:0008006" key="4">
    <source>
        <dbReference type="Google" id="ProtNLM"/>
    </source>
</evidence>
<evidence type="ECO:0000313" key="2">
    <source>
        <dbReference type="EMBL" id="QDS87980.1"/>
    </source>
</evidence>
<organism evidence="2 3">
    <name type="scientific">Rosistilla ulvae</name>
    <dbReference type="NCBI Taxonomy" id="1930277"/>
    <lineage>
        <taxon>Bacteria</taxon>
        <taxon>Pseudomonadati</taxon>
        <taxon>Planctomycetota</taxon>
        <taxon>Planctomycetia</taxon>
        <taxon>Pirellulales</taxon>
        <taxon>Pirellulaceae</taxon>
        <taxon>Rosistilla</taxon>
    </lineage>
</organism>
<accession>A0A517LZD8</accession>
<keyword evidence="1" id="KW-0732">Signal</keyword>
<protein>
    <recommendedName>
        <fullName evidence="4">Nickel uptake substrate-specific transmembrane region</fullName>
    </recommendedName>
</protein>
<dbReference type="AlphaFoldDB" id="A0A517LZD8"/>